<evidence type="ECO:0000313" key="1">
    <source>
        <dbReference type="EMBL" id="VVO17971.1"/>
    </source>
</evidence>
<protein>
    <submittedName>
        <fullName evidence="1">Uncharacterized protein</fullName>
    </submittedName>
</protein>
<organism evidence="1 2">
    <name type="scientific">Pseudomonas fluorescens</name>
    <dbReference type="NCBI Taxonomy" id="294"/>
    <lineage>
        <taxon>Bacteria</taxon>
        <taxon>Pseudomonadati</taxon>
        <taxon>Pseudomonadota</taxon>
        <taxon>Gammaproteobacteria</taxon>
        <taxon>Pseudomonadales</taxon>
        <taxon>Pseudomonadaceae</taxon>
        <taxon>Pseudomonas</taxon>
    </lineage>
</organism>
<proteinExistence type="predicted"/>
<dbReference type="EMBL" id="CABVIB010000022">
    <property type="protein sequence ID" value="VVO17971.1"/>
    <property type="molecule type" value="Genomic_DNA"/>
</dbReference>
<gene>
    <name evidence="1" type="ORF">PS712_03994</name>
</gene>
<dbReference type="RefSeq" id="WP_150703903.1">
    <property type="nucleotide sequence ID" value="NZ_CABVIB010000022.1"/>
</dbReference>
<dbReference type="Proteomes" id="UP000326018">
    <property type="component" value="Unassembled WGS sequence"/>
</dbReference>
<sequence>MSDLLNKVLDAHGGVERWNRFNTVKATIVSGGELWGIKGVVQDAMPREMTVSLHQQRASVTPFGNPDWRTAFRADYIAIETTQGAIVRERLNPREAFAGHDMDTPWDPLHRAYFSGYAMWTYLTTPFFMTMPGFKVTEIAPWQEGSEAWGGLRVEFADDIASHSRLQDFYFGDDGLLRRHDYHVDIAGGFAAAQYVSDYVEAQGLCFPTRRRAYLRDEKRQPLRERLMVSIDLSDFRLS</sequence>
<reference evidence="1 2" key="1">
    <citation type="submission" date="2019-09" db="EMBL/GenBank/DDBJ databases">
        <authorList>
            <person name="Chandra G."/>
            <person name="Truman W A."/>
        </authorList>
    </citation>
    <scope>NUCLEOTIDE SEQUENCE [LARGE SCALE GENOMIC DNA]</scope>
    <source>
        <strain evidence="1">PS712</strain>
    </source>
</reference>
<name>A0A5E7DNI3_PSEFL</name>
<evidence type="ECO:0000313" key="2">
    <source>
        <dbReference type="Proteomes" id="UP000326018"/>
    </source>
</evidence>
<dbReference type="AlphaFoldDB" id="A0A5E7DNI3"/>
<accession>A0A5E7DNI3</accession>
<dbReference type="OrthoDB" id="8746011at2"/>